<dbReference type="AlphaFoldDB" id="A0A7Z8E229"/>
<name>A0A7Z8E229_STACP</name>
<reference evidence="1 2" key="1">
    <citation type="journal article" date="2019" name="Sci. Transl. Med.">
        <title>Quorum sensing between bacterial species on the skin protects against epidermal injury in atopic dermatitis.</title>
        <authorList>
            <person name="Williams M.R."/>
        </authorList>
    </citation>
    <scope>NUCLEOTIDE SEQUENCE [LARGE SCALE GENOMIC DNA]</scope>
    <source>
        <strain evidence="1 2">H8</strain>
    </source>
</reference>
<dbReference type="RefSeq" id="WP_154812151.1">
    <property type="nucleotide sequence ID" value="NZ_JAGSXC010000013.1"/>
</dbReference>
<dbReference type="Proteomes" id="UP000291949">
    <property type="component" value="Unassembled WGS sequence"/>
</dbReference>
<proteinExistence type="predicted"/>
<organism evidence="1 2">
    <name type="scientific">Staphylococcus capitis</name>
    <dbReference type="NCBI Taxonomy" id="29388"/>
    <lineage>
        <taxon>Bacteria</taxon>
        <taxon>Bacillati</taxon>
        <taxon>Bacillota</taxon>
        <taxon>Bacilli</taxon>
        <taxon>Bacillales</taxon>
        <taxon>Staphylococcaceae</taxon>
        <taxon>Staphylococcus</taxon>
    </lineage>
</organism>
<comment type="caution">
    <text evidence="1">The sequence shown here is derived from an EMBL/GenBank/DDBJ whole genome shotgun (WGS) entry which is preliminary data.</text>
</comment>
<gene>
    <name evidence="1" type="ORF">EQ811_11755</name>
</gene>
<protein>
    <submittedName>
        <fullName evidence="1">Uncharacterized protein</fullName>
    </submittedName>
</protein>
<evidence type="ECO:0000313" key="1">
    <source>
        <dbReference type="EMBL" id="TBW75379.1"/>
    </source>
</evidence>
<sequence>MLKNIKENKNFIIPTSLVNDSTSIQKAGVGAWSGWVLVYKSSSVDGNSVLKDNLQSFNLKTVQ</sequence>
<evidence type="ECO:0000313" key="2">
    <source>
        <dbReference type="Proteomes" id="UP000291949"/>
    </source>
</evidence>
<dbReference type="EMBL" id="SCHC01000007">
    <property type="protein sequence ID" value="TBW75379.1"/>
    <property type="molecule type" value="Genomic_DNA"/>
</dbReference>
<accession>A0A7Z8E229</accession>